<evidence type="ECO:0000313" key="9">
    <source>
        <dbReference type="Proteomes" id="UP000248330"/>
    </source>
</evidence>
<feature type="domain" description="2Fe-2S ferredoxin-type" evidence="7">
    <location>
        <begin position="2"/>
        <end position="105"/>
    </location>
</feature>
<dbReference type="InterPro" id="IPR012675">
    <property type="entry name" value="Beta-grasp_dom_sf"/>
</dbReference>
<dbReference type="OrthoDB" id="9799640at2"/>
<evidence type="ECO:0000256" key="4">
    <source>
        <dbReference type="ARBA" id="ARBA00023004"/>
    </source>
</evidence>
<dbReference type="CDD" id="cd00207">
    <property type="entry name" value="fer2"/>
    <property type="match status" value="1"/>
</dbReference>
<dbReference type="SUPFAM" id="SSF54292">
    <property type="entry name" value="2Fe-2S ferredoxin-like"/>
    <property type="match status" value="1"/>
</dbReference>
<dbReference type="InterPro" id="IPR001055">
    <property type="entry name" value="Adrenodoxin-like"/>
</dbReference>
<comment type="similarity">
    <text evidence="1">Belongs to the adrenodoxin/putidaredoxin family.</text>
</comment>
<dbReference type="PROSITE" id="PS51085">
    <property type="entry name" value="2FE2S_FER_2"/>
    <property type="match status" value="1"/>
</dbReference>
<dbReference type="GO" id="GO:0009055">
    <property type="term" value="F:electron transfer activity"/>
    <property type="evidence" value="ECO:0007669"/>
    <property type="project" value="TreeGrafter"/>
</dbReference>
<dbReference type="Pfam" id="PF00111">
    <property type="entry name" value="Fer2"/>
    <property type="match status" value="1"/>
</dbReference>
<evidence type="ECO:0000256" key="6">
    <source>
        <dbReference type="ARBA" id="ARBA00034078"/>
    </source>
</evidence>
<keyword evidence="4" id="KW-0408">Iron</keyword>
<dbReference type="AlphaFoldDB" id="A0A318E0S9"/>
<proteinExistence type="inferred from homology"/>
<gene>
    <name evidence="8" type="ORF">C8D93_11388</name>
</gene>
<evidence type="ECO:0000259" key="7">
    <source>
        <dbReference type="PROSITE" id="PS51085"/>
    </source>
</evidence>
<evidence type="ECO:0000256" key="1">
    <source>
        <dbReference type="ARBA" id="ARBA00010914"/>
    </source>
</evidence>
<dbReference type="GO" id="GO:0051537">
    <property type="term" value="F:2 iron, 2 sulfur cluster binding"/>
    <property type="evidence" value="ECO:0007669"/>
    <property type="project" value="UniProtKB-KW"/>
</dbReference>
<evidence type="ECO:0000256" key="5">
    <source>
        <dbReference type="ARBA" id="ARBA00023014"/>
    </source>
</evidence>
<dbReference type="EMBL" id="QICN01000013">
    <property type="protein sequence ID" value="PXV64294.1"/>
    <property type="molecule type" value="Genomic_DNA"/>
</dbReference>
<evidence type="ECO:0000313" key="8">
    <source>
        <dbReference type="EMBL" id="PXV64294.1"/>
    </source>
</evidence>
<keyword evidence="9" id="KW-1185">Reference proteome</keyword>
<protein>
    <submittedName>
        <fullName evidence="8">2Fe-2S ferredoxin</fullName>
    </submittedName>
</protein>
<comment type="caution">
    <text evidence="8">The sequence shown here is derived from an EMBL/GenBank/DDBJ whole genome shotgun (WGS) entry which is preliminary data.</text>
</comment>
<organism evidence="8 9">
    <name type="scientific">Sinimarinibacterium flocculans</name>
    <dbReference type="NCBI Taxonomy" id="985250"/>
    <lineage>
        <taxon>Bacteria</taxon>
        <taxon>Pseudomonadati</taxon>
        <taxon>Pseudomonadota</taxon>
        <taxon>Gammaproteobacteria</taxon>
        <taxon>Nevskiales</taxon>
        <taxon>Nevskiaceae</taxon>
        <taxon>Sinimarinibacterium</taxon>
    </lineage>
</organism>
<dbReference type="InterPro" id="IPR036010">
    <property type="entry name" value="2Fe-2S_ferredoxin-like_sf"/>
</dbReference>
<dbReference type="Proteomes" id="UP000248330">
    <property type="component" value="Unassembled WGS sequence"/>
</dbReference>
<name>A0A318E0S9_9GAMM</name>
<dbReference type="Gene3D" id="3.10.20.30">
    <property type="match status" value="1"/>
</dbReference>
<keyword evidence="2" id="KW-0001">2Fe-2S</keyword>
<keyword evidence="5" id="KW-0411">Iron-sulfur</keyword>
<dbReference type="PRINTS" id="PR00355">
    <property type="entry name" value="ADRENODOXIN"/>
</dbReference>
<dbReference type="RefSeq" id="WP_110266771.1">
    <property type="nucleotide sequence ID" value="NZ_CAWNXA010000013.1"/>
</dbReference>
<evidence type="ECO:0000256" key="2">
    <source>
        <dbReference type="ARBA" id="ARBA00022714"/>
    </source>
</evidence>
<accession>A0A318E0S9</accession>
<dbReference type="GO" id="GO:0046872">
    <property type="term" value="F:metal ion binding"/>
    <property type="evidence" value="ECO:0007669"/>
    <property type="project" value="UniProtKB-KW"/>
</dbReference>
<sequence>MPKINFVLPDGSQQTIDAAVGQSIMEAATANLVKGIVADCGGGCSCATCHVYVDPEWVAKLTPADDVEQSMLEGAIDPNERSRLSCQLRMSDALDGIVVHVPAAQF</sequence>
<keyword evidence="3" id="KW-0479">Metal-binding</keyword>
<evidence type="ECO:0000256" key="3">
    <source>
        <dbReference type="ARBA" id="ARBA00022723"/>
    </source>
</evidence>
<dbReference type="InterPro" id="IPR001041">
    <property type="entry name" value="2Fe-2S_ferredoxin-type"/>
</dbReference>
<dbReference type="PANTHER" id="PTHR23426">
    <property type="entry name" value="FERREDOXIN/ADRENODOXIN"/>
    <property type="match status" value="1"/>
</dbReference>
<dbReference type="PANTHER" id="PTHR23426:SF65">
    <property type="entry name" value="FERREDOXIN-2, MITOCHONDRIAL"/>
    <property type="match status" value="1"/>
</dbReference>
<dbReference type="GO" id="GO:0140647">
    <property type="term" value="P:P450-containing electron transport chain"/>
    <property type="evidence" value="ECO:0007669"/>
    <property type="project" value="InterPro"/>
</dbReference>
<reference evidence="8 9" key="1">
    <citation type="submission" date="2018-04" db="EMBL/GenBank/DDBJ databases">
        <title>Genomic Encyclopedia of Type Strains, Phase IV (KMG-IV): sequencing the most valuable type-strain genomes for metagenomic binning, comparative biology and taxonomic classification.</title>
        <authorList>
            <person name="Goeker M."/>
        </authorList>
    </citation>
    <scope>NUCLEOTIDE SEQUENCE [LARGE SCALE GENOMIC DNA]</scope>
    <source>
        <strain evidence="8 9">DSM 104150</strain>
    </source>
</reference>
<comment type="cofactor">
    <cofactor evidence="6">
        <name>[2Fe-2S] cluster</name>
        <dbReference type="ChEBI" id="CHEBI:190135"/>
    </cofactor>
</comment>